<evidence type="ECO:0000256" key="1">
    <source>
        <dbReference type="ARBA" id="ARBA00022555"/>
    </source>
</evidence>
<evidence type="ECO:0000259" key="4">
    <source>
        <dbReference type="PROSITE" id="PS50886"/>
    </source>
</evidence>
<keyword evidence="6" id="KW-1185">Reference proteome</keyword>
<keyword evidence="1 3" id="KW-0820">tRNA-binding</keyword>
<protein>
    <submittedName>
        <fullName evidence="5">tRNA-binding domain-containing protein</fullName>
    </submittedName>
</protein>
<keyword evidence="2 3" id="KW-0694">RNA-binding</keyword>
<dbReference type="InterPro" id="IPR037154">
    <property type="entry name" value="YtpR-like_sf"/>
</dbReference>
<reference evidence="5 6" key="1">
    <citation type="journal article" date="2014" name="PLoS ONE">
        <title>An emerging Mycoplasma associated with trichomoniasis, vaginal infection and disease.</title>
        <authorList>
            <consortium name="Vaginal Microbiome Consortium"/>
            <person name="Fettweis J.M."/>
            <person name="Serrano M.G."/>
            <person name="Huang B."/>
            <person name="Brooks J.P."/>
            <person name="Glascock A.L."/>
            <person name="Sheth N.U."/>
            <person name="Strauss J.F.III."/>
            <person name="Jefferson K.K."/>
            <person name="Buck G.A."/>
        </authorList>
    </citation>
    <scope>NUCLEOTIDE SEQUENCE [LARGE SCALE GENOMIC DNA]</scope>
    <source>
        <strain evidence="5 6">VCU_M1</strain>
    </source>
</reference>
<evidence type="ECO:0000256" key="2">
    <source>
        <dbReference type="ARBA" id="ARBA00022884"/>
    </source>
</evidence>
<dbReference type="InterPro" id="IPR012340">
    <property type="entry name" value="NA-bd_OB-fold"/>
</dbReference>
<accession>A0A097STK3</accession>
<dbReference type="EMBL" id="CP007711">
    <property type="protein sequence ID" value="AIV03931.1"/>
    <property type="molecule type" value="Genomic_DNA"/>
</dbReference>
<evidence type="ECO:0000313" key="6">
    <source>
        <dbReference type="Proteomes" id="UP000030066"/>
    </source>
</evidence>
<dbReference type="Gene3D" id="3.30.1940.10">
    <property type="entry name" value="YtpR-like"/>
    <property type="match status" value="1"/>
</dbReference>
<sequence length="200" mass="22700">MIGVFYNQKTLKNTLILVMKNDQIAREVCNEQYWIGFNNKDEVIGINIFSANKYHLNLSDGYLKFSEAICEVVYKLTHLCFKEYIDQNDFVVAKVAECNDIPNSHLHQCKVFDGINTYDVVCGANNVRVNLKVVLAKINAVVPANGLIISKSKLLNYESCGMLCSACELNLKNKFNEHGIIELSDQYQVGSQFNEIFINK</sequence>
<dbReference type="Proteomes" id="UP000030066">
    <property type="component" value="Chromosome"/>
</dbReference>
<dbReference type="GO" id="GO:0000049">
    <property type="term" value="F:tRNA binding"/>
    <property type="evidence" value="ECO:0007669"/>
    <property type="project" value="UniProtKB-UniRule"/>
</dbReference>
<dbReference type="KEGG" id="mgj:MGM1_5730"/>
<gene>
    <name evidence="5" type="ORF">MGM1_5730</name>
</gene>
<dbReference type="PROSITE" id="PS50886">
    <property type="entry name" value="TRBD"/>
    <property type="match status" value="1"/>
</dbReference>
<dbReference type="Gene3D" id="2.40.50.140">
    <property type="entry name" value="Nucleic acid-binding proteins"/>
    <property type="match status" value="1"/>
</dbReference>
<evidence type="ECO:0000313" key="5">
    <source>
        <dbReference type="EMBL" id="AIV03931.1"/>
    </source>
</evidence>
<organism evidence="5 6">
    <name type="scientific">Candidatus Malacoplasma girerdii</name>
    <dbReference type="NCBI Taxonomy" id="1318617"/>
    <lineage>
        <taxon>Bacteria</taxon>
        <taxon>Bacillati</taxon>
        <taxon>Mycoplasmatota</taxon>
        <taxon>Mycoplasmoidales</taxon>
        <taxon>Mycoplasmoidaceae</taxon>
        <taxon>Malacoplasma</taxon>
    </lineage>
</organism>
<evidence type="ECO:0000256" key="3">
    <source>
        <dbReference type="PROSITE-ProRule" id="PRU00209"/>
    </source>
</evidence>
<dbReference type="HOGENOM" id="CLU_098250_1_0_14"/>
<dbReference type="CDD" id="cd02796">
    <property type="entry name" value="tRNA_bind_bactPheRS"/>
    <property type="match status" value="1"/>
</dbReference>
<dbReference type="STRING" id="1318617.MGM1_5730"/>
<dbReference type="InterPro" id="IPR033714">
    <property type="entry name" value="tRNA_bind_bactPheRS"/>
</dbReference>
<feature type="domain" description="TRNA-binding" evidence="4">
    <location>
        <begin position="84"/>
        <end position="194"/>
    </location>
</feature>
<proteinExistence type="predicted"/>
<dbReference type="InterPro" id="IPR002547">
    <property type="entry name" value="tRNA-bd_dom"/>
</dbReference>
<dbReference type="Pfam" id="PF01588">
    <property type="entry name" value="tRNA_bind"/>
    <property type="match status" value="1"/>
</dbReference>
<dbReference type="AlphaFoldDB" id="A0A097STK3"/>
<dbReference type="NCBIfam" id="NF045760">
    <property type="entry name" value="YtpR"/>
    <property type="match status" value="1"/>
</dbReference>
<dbReference type="eggNOG" id="COG0073">
    <property type="taxonomic scope" value="Bacteria"/>
</dbReference>
<dbReference type="SUPFAM" id="SSF50249">
    <property type="entry name" value="Nucleic acid-binding proteins"/>
    <property type="match status" value="1"/>
</dbReference>
<name>A0A097STK3_9BACT</name>